<reference evidence="16" key="1">
    <citation type="submission" date="2023-11" db="EMBL/GenBank/DDBJ databases">
        <title>Antimicrobial resistance in invasive Streptococcus suis isolated in Spain and the associated genetic mechanisms.</title>
        <authorList>
            <person name="Uruen C."/>
            <person name="Arenas J.A."/>
        </authorList>
    </citation>
    <scope>NUCLEOTIDE SEQUENCE</scope>
    <source>
        <strain evidence="16">Ss_70</strain>
    </source>
</reference>
<evidence type="ECO:0000256" key="7">
    <source>
        <dbReference type="ARBA" id="ARBA00022840"/>
    </source>
</evidence>
<keyword evidence="6" id="KW-0347">Helicase</keyword>
<dbReference type="InterPro" id="IPR011545">
    <property type="entry name" value="DEAD/DEAH_box_helicase_dom"/>
</dbReference>
<dbReference type="SMART" id="SM00487">
    <property type="entry name" value="DEXDc"/>
    <property type="match status" value="1"/>
</dbReference>
<dbReference type="Gene3D" id="3.40.50.300">
    <property type="entry name" value="P-loop containing nucleotide triphosphate hydrolases"/>
    <property type="match status" value="2"/>
</dbReference>
<protein>
    <recommendedName>
        <fullName evidence="12 13">Transcription-repair-coupling factor</fullName>
        <shortName evidence="13">TRCF</shortName>
        <ecNumber evidence="13">3.6.4.-</ecNumber>
    </recommendedName>
</protein>
<evidence type="ECO:0000256" key="11">
    <source>
        <dbReference type="ARBA" id="ARBA00061399"/>
    </source>
</evidence>
<dbReference type="GO" id="GO:0003678">
    <property type="term" value="F:DNA helicase activity"/>
    <property type="evidence" value="ECO:0007669"/>
    <property type="project" value="TreeGrafter"/>
</dbReference>
<sequence>MNILDLLHKNKQINQWQSGLNKSTRQLLLGLTGTSKSLVMATAYDSMAEKIMIVTATQNDAEKLVADLVAIIGSENVYNFFTDDSPIAEFVFASKERTQSRIDSLNFLTDSTSSGILVASMAACRVLLPSFETYKGSKIQLEVGQEIEVDKLVKNLVNIGYKKVSRVLTQGEFSQRGDILDIFDMQSETPYRIEFFGDEIDGIRIFDVDSQKSLENLDEISISPASDIILSSEDYSRASQYIQTAIEQSTLEEQQSYLREVLADMQTEYRHPDLRKFLSCIYEQSWTLLDYLPKSSPLFLDDFHKIADKQAQFEKEIADLLTDDLQKGKTVSSLKYFASTYAELRKYKPATFFSSFQKGLGNVKFDALYQFTQHPMQEFFHQIPLLKDELTRYAKSDNTVVIQASSDVSVQTLQKTLQEYDIHLPVHAADKLVEGQQQVTIGQLVSGFHLMDEKLVFITEKEIFNKKMKRKTRRTNISNAERIKDYSELAVGDYVVHHVHGIGQYLGIETIEISGIHRDYLTVQYQNSDRISIPVEQIDLLSKYLASDGKAPKVNKLNDGRFQRTKQKVQKQVEDIADDLIKLYAERSQLRGFAFSPDDENQIEFDNYFTHVETDDQLRSIDEIKQDMEKDSPMDRLLVGDVGFGKTEVAMRAAFKAVNDGKQVAILVPTTVLAQQHYANFQERFAEFPVNVDVMSRFKTKAEQEKTLEKLKKGQVDILIGTHRLLSKDVVFADLGLLVIDEEQRFGVKHKERLKELKKKIDVLTLTATPIPRTLQMSMLGIRDLSVIETPPTNRYPVQTYVMETNPSVIRDAMLREIDRGGQVYYLYNKVDTIEQKVSELKELVPEATIGYVHGQMSEIQLENTLYAFVEGEYDILVTTTIIETGVDIPNANTLFIENADHMGLSTLYQLRGRVGRSSRIAYAYLMYRPDKSLTEVAEKRLEAIKGFTELGSGFKIAMQDLSIRGAGNILGAAQSGFIDSVGYEMYSQLLEQAILEKQGKATQRQKSNSEVNLQIDAYLPSDYIGDQRQKIEIYKRIKNIDSRVNYQELQEELIDRFGEYPDVVAYLLEIGLLKSFLDQVFCHTVLRRQHQVTVTFEPMAGQIFLTQDYFEALSATNLKAQITENKGKLAVVFNIQQKKEYEILEELISFAEKLKEIKARKAE</sequence>
<dbReference type="InterPro" id="IPR037235">
    <property type="entry name" value="TRCF-like_C_D7"/>
</dbReference>
<keyword evidence="5 13" id="KW-0378">Hydrolase</keyword>
<evidence type="ECO:0000256" key="6">
    <source>
        <dbReference type="ARBA" id="ARBA00022806"/>
    </source>
</evidence>
<accession>A0AAW9DI35</accession>
<dbReference type="RefSeq" id="WP_203200643.1">
    <property type="nucleotide sequence ID" value="NZ_CP102148.1"/>
</dbReference>
<dbReference type="SMART" id="SM00982">
    <property type="entry name" value="TRCF"/>
    <property type="match status" value="1"/>
</dbReference>
<dbReference type="GO" id="GO:0000716">
    <property type="term" value="P:transcription-coupled nucleotide-excision repair, DNA damage recognition"/>
    <property type="evidence" value="ECO:0007669"/>
    <property type="project" value="UniProtKB-UniRule"/>
</dbReference>
<evidence type="ECO:0000259" key="15">
    <source>
        <dbReference type="PROSITE" id="PS51194"/>
    </source>
</evidence>
<dbReference type="GO" id="GO:0003684">
    <property type="term" value="F:damaged DNA binding"/>
    <property type="evidence" value="ECO:0007669"/>
    <property type="project" value="InterPro"/>
</dbReference>
<comment type="function">
    <text evidence="13">Couples transcription and DNA repair by recognizing RNA polymerase (RNAP) stalled at DNA lesions. Mediates ATP-dependent release of RNAP and its truncated transcript from the DNA, and recruitment of nucleotide excision repair machinery to the damaged site.</text>
</comment>
<dbReference type="AlphaFoldDB" id="A0AAW9DI35"/>
<dbReference type="PANTHER" id="PTHR47964">
    <property type="entry name" value="ATP-DEPENDENT DNA HELICASE HOMOLOG RECG, CHLOROPLASTIC"/>
    <property type="match status" value="1"/>
</dbReference>
<dbReference type="Pfam" id="PF17757">
    <property type="entry name" value="UvrB_inter"/>
    <property type="match status" value="1"/>
</dbReference>
<keyword evidence="2 13" id="KW-0963">Cytoplasm</keyword>
<dbReference type="EC" id="3.6.4.-" evidence="13"/>
<dbReference type="SUPFAM" id="SSF52540">
    <property type="entry name" value="P-loop containing nucleoside triphosphate hydrolases"/>
    <property type="match status" value="4"/>
</dbReference>
<dbReference type="GO" id="GO:0005737">
    <property type="term" value="C:cytoplasm"/>
    <property type="evidence" value="ECO:0007669"/>
    <property type="project" value="UniProtKB-SubCell"/>
</dbReference>
<dbReference type="InterPro" id="IPR047112">
    <property type="entry name" value="RecG/Mfd"/>
</dbReference>
<comment type="similarity">
    <text evidence="10 13">In the N-terminal section; belongs to the UvrB family.</text>
</comment>
<dbReference type="HAMAP" id="MF_00969">
    <property type="entry name" value="TRCF"/>
    <property type="match status" value="1"/>
</dbReference>
<keyword evidence="8 13" id="KW-0238">DNA-binding</keyword>
<dbReference type="Gene3D" id="3.40.50.11180">
    <property type="match status" value="1"/>
</dbReference>
<dbReference type="PANTHER" id="PTHR47964:SF1">
    <property type="entry name" value="ATP-DEPENDENT DNA HELICASE HOMOLOG RECG, CHLOROPLASTIC"/>
    <property type="match status" value="1"/>
</dbReference>
<evidence type="ECO:0000313" key="17">
    <source>
        <dbReference type="Proteomes" id="UP001270004"/>
    </source>
</evidence>
<dbReference type="Pfam" id="PF00270">
    <property type="entry name" value="DEAD"/>
    <property type="match status" value="1"/>
</dbReference>
<feature type="domain" description="Helicase ATP-binding" evidence="14">
    <location>
        <begin position="627"/>
        <end position="788"/>
    </location>
</feature>
<evidence type="ECO:0000256" key="4">
    <source>
        <dbReference type="ARBA" id="ARBA00022763"/>
    </source>
</evidence>
<feature type="domain" description="Helicase C-terminal" evidence="15">
    <location>
        <begin position="809"/>
        <end position="963"/>
    </location>
</feature>
<evidence type="ECO:0000313" key="16">
    <source>
        <dbReference type="EMBL" id="MDX5038464.1"/>
    </source>
</evidence>
<comment type="subcellular location">
    <subcellularLocation>
        <location evidence="1 13">Cytoplasm</location>
    </subcellularLocation>
</comment>
<dbReference type="SMART" id="SM01058">
    <property type="entry name" value="CarD_TRCF"/>
    <property type="match status" value="1"/>
</dbReference>
<dbReference type="Pfam" id="PF21132">
    <property type="entry name" value="MFD_D3"/>
    <property type="match status" value="1"/>
</dbReference>
<dbReference type="FunFam" id="3.40.50.300:FF:000546">
    <property type="entry name" value="Transcription-repair-coupling factor"/>
    <property type="match status" value="1"/>
</dbReference>
<dbReference type="InterPro" id="IPR048635">
    <property type="entry name" value="MFD_D3"/>
</dbReference>
<keyword evidence="7 13" id="KW-0067">ATP-binding</keyword>
<comment type="similarity">
    <text evidence="11 13">In the C-terminal section; belongs to the helicase family. RecG subfamily.</text>
</comment>
<dbReference type="EMBL" id="JAWWZK010000020">
    <property type="protein sequence ID" value="MDX5038464.1"/>
    <property type="molecule type" value="Genomic_DNA"/>
</dbReference>
<gene>
    <name evidence="13 16" type="primary">mfd</name>
    <name evidence="16" type="ORF">SHY70_09235</name>
</gene>
<dbReference type="InterPro" id="IPR036101">
    <property type="entry name" value="CarD-like/TRCF_RID_sf"/>
</dbReference>
<dbReference type="Pfam" id="PF00271">
    <property type="entry name" value="Helicase_C"/>
    <property type="match status" value="1"/>
</dbReference>
<dbReference type="InterPro" id="IPR003711">
    <property type="entry name" value="CarD-like/TRCF_RID"/>
</dbReference>
<dbReference type="InterPro" id="IPR005118">
    <property type="entry name" value="TRCF_C"/>
</dbReference>
<dbReference type="InterPro" id="IPR041471">
    <property type="entry name" value="UvrB_inter"/>
</dbReference>
<evidence type="ECO:0000256" key="5">
    <source>
        <dbReference type="ARBA" id="ARBA00022801"/>
    </source>
</evidence>
<dbReference type="SUPFAM" id="SSF143517">
    <property type="entry name" value="TRCF domain-like"/>
    <property type="match status" value="1"/>
</dbReference>
<dbReference type="InterPro" id="IPR004576">
    <property type="entry name" value="Mfd"/>
</dbReference>
<proteinExistence type="inferred from homology"/>
<dbReference type="InterPro" id="IPR014001">
    <property type="entry name" value="Helicase_ATP-bd"/>
</dbReference>
<dbReference type="GO" id="GO:0006355">
    <property type="term" value="P:regulation of DNA-templated transcription"/>
    <property type="evidence" value="ECO:0007669"/>
    <property type="project" value="UniProtKB-UniRule"/>
</dbReference>
<dbReference type="InterPro" id="IPR027417">
    <property type="entry name" value="P-loop_NTPase"/>
</dbReference>
<keyword evidence="4 13" id="KW-0227">DNA damage</keyword>
<keyword evidence="3 13" id="KW-0547">Nucleotide-binding</keyword>
<organism evidence="16 17">
    <name type="scientific">Streptococcus suis</name>
    <dbReference type="NCBI Taxonomy" id="1307"/>
    <lineage>
        <taxon>Bacteria</taxon>
        <taxon>Bacillati</taxon>
        <taxon>Bacillota</taxon>
        <taxon>Bacilli</taxon>
        <taxon>Lactobacillales</taxon>
        <taxon>Streptococcaceae</taxon>
        <taxon>Streptococcus</taxon>
    </lineage>
</organism>
<dbReference type="GO" id="GO:0016787">
    <property type="term" value="F:hydrolase activity"/>
    <property type="evidence" value="ECO:0007669"/>
    <property type="project" value="UniProtKB-KW"/>
</dbReference>
<dbReference type="SUPFAM" id="SSF141259">
    <property type="entry name" value="CarD-like"/>
    <property type="match status" value="1"/>
</dbReference>
<dbReference type="Gene3D" id="3.90.1150.50">
    <property type="entry name" value="Transcription-repair-coupling factor, D7 domain"/>
    <property type="match status" value="1"/>
</dbReference>
<evidence type="ECO:0000256" key="1">
    <source>
        <dbReference type="ARBA" id="ARBA00004496"/>
    </source>
</evidence>
<keyword evidence="9 13" id="KW-0234">DNA repair</keyword>
<evidence type="ECO:0000256" key="2">
    <source>
        <dbReference type="ARBA" id="ARBA00022490"/>
    </source>
</evidence>
<dbReference type="PROSITE" id="PS51192">
    <property type="entry name" value="HELICASE_ATP_BIND_1"/>
    <property type="match status" value="1"/>
</dbReference>
<dbReference type="CDD" id="cd17991">
    <property type="entry name" value="DEXHc_TRCF"/>
    <property type="match status" value="1"/>
</dbReference>
<dbReference type="GO" id="GO:0005524">
    <property type="term" value="F:ATP binding"/>
    <property type="evidence" value="ECO:0007669"/>
    <property type="project" value="UniProtKB-UniRule"/>
</dbReference>
<dbReference type="NCBIfam" id="TIGR00580">
    <property type="entry name" value="mfd"/>
    <property type="match status" value="1"/>
</dbReference>
<dbReference type="Gene3D" id="2.40.10.170">
    <property type="match status" value="1"/>
</dbReference>
<evidence type="ECO:0000256" key="13">
    <source>
        <dbReference type="HAMAP-Rule" id="MF_00969"/>
    </source>
</evidence>
<dbReference type="Pfam" id="PF02559">
    <property type="entry name" value="CarD_TRCF_RID"/>
    <property type="match status" value="1"/>
</dbReference>
<dbReference type="SMART" id="SM00490">
    <property type="entry name" value="HELICc"/>
    <property type="match status" value="1"/>
</dbReference>
<evidence type="ECO:0000256" key="8">
    <source>
        <dbReference type="ARBA" id="ARBA00023125"/>
    </source>
</evidence>
<evidence type="ECO:0000256" key="3">
    <source>
        <dbReference type="ARBA" id="ARBA00022741"/>
    </source>
</evidence>
<dbReference type="Gene3D" id="3.30.2060.10">
    <property type="entry name" value="Penicillin-binding protein 1b domain"/>
    <property type="match status" value="1"/>
</dbReference>
<evidence type="ECO:0000259" key="14">
    <source>
        <dbReference type="PROSITE" id="PS51192"/>
    </source>
</evidence>
<evidence type="ECO:0000256" key="9">
    <source>
        <dbReference type="ARBA" id="ARBA00023204"/>
    </source>
</evidence>
<name>A0AAW9DI35_STRSU</name>
<evidence type="ECO:0000256" key="10">
    <source>
        <dbReference type="ARBA" id="ARBA00061104"/>
    </source>
</evidence>
<dbReference type="InterPro" id="IPR001650">
    <property type="entry name" value="Helicase_C-like"/>
</dbReference>
<comment type="caution">
    <text evidence="16">The sequence shown here is derived from an EMBL/GenBank/DDBJ whole genome shotgun (WGS) entry which is preliminary data.</text>
</comment>
<dbReference type="PROSITE" id="PS51194">
    <property type="entry name" value="HELICASE_CTER"/>
    <property type="match status" value="1"/>
</dbReference>
<dbReference type="Proteomes" id="UP001270004">
    <property type="component" value="Unassembled WGS sequence"/>
</dbReference>
<evidence type="ECO:0000256" key="12">
    <source>
        <dbReference type="ARBA" id="ARBA00070128"/>
    </source>
</evidence>
<dbReference type="Pfam" id="PF03461">
    <property type="entry name" value="TRCF"/>
    <property type="match status" value="1"/>
</dbReference>